<feature type="transmembrane region" description="Helical" evidence="5">
    <location>
        <begin position="140"/>
        <end position="161"/>
    </location>
</feature>
<evidence type="ECO:0000256" key="3">
    <source>
        <dbReference type="ARBA" id="ARBA00022989"/>
    </source>
</evidence>
<evidence type="ECO:0008006" key="8">
    <source>
        <dbReference type="Google" id="ProtNLM"/>
    </source>
</evidence>
<dbReference type="GO" id="GO:0005886">
    <property type="term" value="C:plasma membrane"/>
    <property type="evidence" value="ECO:0007669"/>
    <property type="project" value="InterPro"/>
</dbReference>
<keyword evidence="4 5" id="KW-0472">Membrane</keyword>
<dbReference type="InterPro" id="IPR051380">
    <property type="entry name" value="pH-response_reg_palI/RIM9"/>
</dbReference>
<evidence type="ECO:0000256" key="4">
    <source>
        <dbReference type="ARBA" id="ARBA00023136"/>
    </source>
</evidence>
<dbReference type="EMBL" id="ML212448">
    <property type="protein sequence ID" value="TFK78576.1"/>
    <property type="molecule type" value="Genomic_DNA"/>
</dbReference>
<comment type="subcellular location">
    <subcellularLocation>
        <location evidence="1">Membrane</location>
        <topology evidence="1">Multi-pass membrane protein</topology>
    </subcellularLocation>
</comment>
<dbReference type="Proteomes" id="UP000308197">
    <property type="component" value="Unassembled WGS sequence"/>
</dbReference>
<keyword evidence="2 5" id="KW-0812">Transmembrane</keyword>
<protein>
    <recommendedName>
        <fullName evidence="8">Pali-domain-containing protein</fullName>
    </recommendedName>
</protein>
<proteinExistence type="predicted"/>
<accession>A0A5C3NM53</accession>
<dbReference type="AlphaFoldDB" id="A0A5C3NM53"/>
<gene>
    <name evidence="6" type="ORF">K466DRAFT_606855</name>
</gene>
<evidence type="ECO:0000313" key="6">
    <source>
        <dbReference type="EMBL" id="TFK78576.1"/>
    </source>
</evidence>
<dbReference type="InterPro" id="IPR009571">
    <property type="entry name" value="SUR7/Rim9-like_fungi"/>
</dbReference>
<dbReference type="STRING" id="1314778.A0A5C3NM53"/>
<feature type="transmembrane region" description="Helical" evidence="5">
    <location>
        <begin position="28"/>
        <end position="48"/>
    </location>
</feature>
<keyword evidence="3 5" id="KW-1133">Transmembrane helix</keyword>
<reference evidence="6 7" key="1">
    <citation type="journal article" date="2019" name="Nat. Ecol. Evol.">
        <title>Megaphylogeny resolves global patterns of mushroom evolution.</title>
        <authorList>
            <person name="Varga T."/>
            <person name="Krizsan K."/>
            <person name="Foldi C."/>
            <person name="Dima B."/>
            <person name="Sanchez-Garcia M."/>
            <person name="Sanchez-Ramirez S."/>
            <person name="Szollosi G.J."/>
            <person name="Szarkandi J.G."/>
            <person name="Papp V."/>
            <person name="Albert L."/>
            <person name="Andreopoulos W."/>
            <person name="Angelini C."/>
            <person name="Antonin V."/>
            <person name="Barry K.W."/>
            <person name="Bougher N.L."/>
            <person name="Buchanan P."/>
            <person name="Buyck B."/>
            <person name="Bense V."/>
            <person name="Catcheside P."/>
            <person name="Chovatia M."/>
            <person name="Cooper J."/>
            <person name="Damon W."/>
            <person name="Desjardin D."/>
            <person name="Finy P."/>
            <person name="Geml J."/>
            <person name="Haridas S."/>
            <person name="Hughes K."/>
            <person name="Justo A."/>
            <person name="Karasinski D."/>
            <person name="Kautmanova I."/>
            <person name="Kiss B."/>
            <person name="Kocsube S."/>
            <person name="Kotiranta H."/>
            <person name="LaButti K.M."/>
            <person name="Lechner B.E."/>
            <person name="Liimatainen K."/>
            <person name="Lipzen A."/>
            <person name="Lukacs Z."/>
            <person name="Mihaltcheva S."/>
            <person name="Morgado L.N."/>
            <person name="Niskanen T."/>
            <person name="Noordeloos M.E."/>
            <person name="Ohm R.A."/>
            <person name="Ortiz-Santana B."/>
            <person name="Ovrebo C."/>
            <person name="Racz N."/>
            <person name="Riley R."/>
            <person name="Savchenko A."/>
            <person name="Shiryaev A."/>
            <person name="Soop K."/>
            <person name="Spirin V."/>
            <person name="Szebenyi C."/>
            <person name="Tomsovsky M."/>
            <person name="Tulloss R.E."/>
            <person name="Uehling J."/>
            <person name="Grigoriev I.V."/>
            <person name="Vagvolgyi C."/>
            <person name="Papp T."/>
            <person name="Martin F.M."/>
            <person name="Miettinen O."/>
            <person name="Hibbett D.S."/>
            <person name="Nagy L.G."/>
        </authorList>
    </citation>
    <scope>NUCLEOTIDE SEQUENCE [LARGE SCALE GENOMIC DNA]</scope>
    <source>
        <strain evidence="6 7">HHB13444</strain>
    </source>
</reference>
<feature type="transmembrane region" description="Helical" evidence="5">
    <location>
        <begin position="168"/>
        <end position="188"/>
    </location>
</feature>
<dbReference type="PANTHER" id="PTHR28013:SF3">
    <property type="entry name" value="PROTEIN DCV1-RELATED"/>
    <property type="match status" value="1"/>
</dbReference>
<dbReference type="GO" id="GO:0032153">
    <property type="term" value="C:cell division site"/>
    <property type="evidence" value="ECO:0007669"/>
    <property type="project" value="TreeGrafter"/>
</dbReference>
<dbReference type="InParanoid" id="A0A5C3NM53"/>
<name>A0A5C3NM53_9APHY</name>
<evidence type="ECO:0000256" key="2">
    <source>
        <dbReference type="ARBA" id="ARBA00022692"/>
    </source>
</evidence>
<dbReference type="Gene3D" id="1.20.140.150">
    <property type="match status" value="1"/>
</dbReference>
<dbReference type="GO" id="GO:0035838">
    <property type="term" value="C:growing cell tip"/>
    <property type="evidence" value="ECO:0007669"/>
    <property type="project" value="TreeGrafter"/>
</dbReference>
<sequence>MSLDFLNRAAGRTVRFFCNLGDEPICRLWLLMGLASFCLGLTFVLTLFTTLSLPIIQDIYLVEIEIPHNISAFNVRATDVVRLGLWGFCQNQFNEEDPASPSYNCSEPNSRYTLDSAVATALHIDNTSNIVSPVLATAALVQPVACLVTLFAFVASIYMFFNNRYLRRLYHSLTIVIIALSVVCSAVVCATNEDFVRIADHGSSTISDQPVVFGRGPILAMVRACMALTSIALALWSLVMAFRPGPLIIWHFDYQNDDYKRHIKHAKL</sequence>
<organism evidence="6 7">
    <name type="scientific">Polyporus arcularius HHB13444</name>
    <dbReference type="NCBI Taxonomy" id="1314778"/>
    <lineage>
        <taxon>Eukaryota</taxon>
        <taxon>Fungi</taxon>
        <taxon>Dikarya</taxon>
        <taxon>Basidiomycota</taxon>
        <taxon>Agaricomycotina</taxon>
        <taxon>Agaricomycetes</taxon>
        <taxon>Polyporales</taxon>
        <taxon>Polyporaceae</taxon>
        <taxon>Polyporus</taxon>
    </lineage>
</organism>
<evidence type="ECO:0000313" key="7">
    <source>
        <dbReference type="Proteomes" id="UP000308197"/>
    </source>
</evidence>
<keyword evidence="7" id="KW-1185">Reference proteome</keyword>
<evidence type="ECO:0000256" key="1">
    <source>
        <dbReference type="ARBA" id="ARBA00004141"/>
    </source>
</evidence>
<evidence type="ECO:0000256" key="5">
    <source>
        <dbReference type="SAM" id="Phobius"/>
    </source>
</evidence>
<feature type="transmembrane region" description="Helical" evidence="5">
    <location>
        <begin position="218"/>
        <end position="242"/>
    </location>
</feature>
<dbReference type="Pfam" id="PF06687">
    <property type="entry name" value="SUR7"/>
    <property type="match status" value="1"/>
</dbReference>
<dbReference type="PANTHER" id="PTHR28013">
    <property type="entry name" value="PROTEIN DCV1-RELATED"/>
    <property type="match status" value="1"/>
</dbReference>